<evidence type="ECO:0000313" key="8">
    <source>
        <dbReference type="Proteomes" id="UP001147760"/>
    </source>
</evidence>
<comment type="similarity">
    <text evidence="2">Belongs to the AIM9 family.</text>
</comment>
<evidence type="ECO:0000256" key="1">
    <source>
        <dbReference type="ARBA" id="ARBA00004173"/>
    </source>
</evidence>
<dbReference type="InterPro" id="IPR011009">
    <property type="entry name" value="Kinase-like_dom_sf"/>
</dbReference>
<reference evidence="7" key="1">
    <citation type="submission" date="2022-12" db="EMBL/GenBank/DDBJ databases">
        <authorList>
            <person name="Petersen C."/>
        </authorList>
    </citation>
    <scope>NUCLEOTIDE SEQUENCE</scope>
    <source>
        <strain evidence="7">IBT 17660</strain>
    </source>
</reference>
<dbReference type="GO" id="GO:0005739">
    <property type="term" value="C:mitochondrion"/>
    <property type="evidence" value="ECO:0007669"/>
    <property type="project" value="UniProtKB-SubCell"/>
</dbReference>
<proteinExistence type="inferred from homology"/>
<reference evidence="7" key="2">
    <citation type="journal article" date="2023" name="IMA Fungus">
        <title>Comparative genomic study of the Penicillium genus elucidates a diverse pangenome and 15 lateral gene transfer events.</title>
        <authorList>
            <person name="Petersen C."/>
            <person name="Sorensen T."/>
            <person name="Nielsen M.R."/>
            <person name="Sondergaard T.E."/>
            <person name="Sorensen J.L."/>
            <person name="Fitzpatrick D.A."/>
            <person name="Frisvad J.C."/>
            <person name="Nielsen K.L."/>
        </authorList>
    </citation>
    <scope>NUCLEOTIDE SEQUENCE</scope>
    <source>
        <strain evidence="7">IBT 17660</strain>
    </source>
</reference>
<evidence type="ECO:0000256" key="3">
    <source>
        <dbReference type="ARBA" id="ARBA00016197"/>
    </source>
</evidence>
<accession>A0A9W9X145</accession>
<protein>
    <recommendedName>
        <fullName evidence="3">Altered inheritance of mitochondria protein 9, mitochondrial</fullName>
    </recommendedName>
    <alternativeName>
        <fullName evidence="6">Found in mitochondrial proteome protein 29</fullName>
    </alternativeName>
</protein>
<gene>
    <name evidence="7" type="ORF">N7530_006004</name>
</gene>
<evidence type="ECO:0000256" key="5">
    <source>
        <dbReference type="ARBA" id="ARBA00023128"/>
    </source>
</evidence>
<evidence type="ECO:0000256" key="6">
    <source>
        <dbReference type="ARBA" id="ARBA00031849"/>
    </source>
</evidence>
<dbReference type="PANTHER" id="PTHR36091:SF1">
    <property type="entry name" value="ALTERED INHERITANCE OF MITOCHONDRIA PROTEIN 9, MITOCHONDRIAL"/>
    <property type="match status" value="1"/>
</dbReference>
<keyword evidence="4" id="KW-0809">Transit peptide</keyword>
<dbReference type="AlphaFoldDB" id="A0A9W9X145"/>
<keyword evidence="8" id="KW-1185">Reference proteome</keyword>
<dbReference type="EMBL" id="JAPWDO010000003">
    <property type="protein sequence ID" value="KAJ5480495.1"/>
    <property type="molecule type" value="Genomic_DNA"/>
</dbReference>
<dbReference type="OrthoDB" id="2906425at2759"/>
<comment type="subcellular location">
    <subcellularLocation>
        <location evidence="1">Mitochondrion</location>
    </subcellularLocation>
</comment>
<sequence>MEGGFSKAFLIRKENGSEVIAKILYYIAGPPTLTIAGEVGALEYIRKHTSIPIPRVLTWYSNNSNTIGAEYIIIEKAAGLYLRTDIEQLNKPLNNKLDLSFYIRPSCDRGYNPNLSLDFDKGLCESPTVFNFNLWGFYYKARNAINIKERLPTLWYTDLYIGNIFVASNERLRINYDYKKGIFKVKLRDNFDTLDKDIKLAKAYKISTLLKDKLTYKAINVPRVFRELFLRYREVFEIGVLPLQGWVALGLDMDEKRTQNKELLTIYIKSVTREKSVEEARAI</sequence>
<evidence type="ECO:0000256" key="2">
    <source>
        <dbReference type="ARBA" id="ARBA00005543"/>
    </source>
</evidence>
<dbReference type="Proteomes" id="UP001147760">
    <property type="component" value="Unassembled WGS sequence"/>
</dbReference>
<dbReference type="PANTHER" id="PTHR36091">
    <property type="entry name" value="ALTERED INHERITANCE OF MITOCHONDRIA PROTEIN 9, MITOCHONDRIAL"/>
    <property type="match status" value="1"/>
</dbReference>
<dbReference type="SUPFAM" id="SSF56112">
    <property type="entry name" value="Protein kinase-like (PK-like)"/>
    <property type="match status" value="1"/>
</dbReference>
<organism evidence="7 8">
    <name type="scientific">Penicillium desertorum</name>
    <dbReference type="NCBI Taxonomy" id="1303715"/>
    <lineage>
        <taxon>Eukaryota</taxon>
        <taxon>Fungi</taxon>
        <taxon>Dikarya</taxon>
        <taxon>Ascomycota</taxon>
        <taxon>Pezizomycotina</taxon>
        <taxon>Eurotiomycetes</taxon>
        <taxon>Eurotiomycetidae</taxon>
        <taxon>Eurotiales</taxon>
        <taxon>Aspergillaceae</taxon>
        <taxon>Penicillium</taxon>
    </lineage>
</organism>
<dbReference type="InterPro" id="IPR051035">
    <property type="entry name" value="Mito_inheritance_9"/>
</dbReference>
<keyword evidence="5" id="KW-0496">Mitochondrion</keyword>
<evidence type="ECO:0000313" key="7">
    <source>
        <dbReference type="EMBL" id="KAJ5480495.1"/>
    </source>
</evidence>
<name>A0A9W9X145_9EURO</name>
<comment type="caution">
    <text evidence="7">The sequence shown here is derived from an EMBL/GenBank/DDBJ whole genome shotgun (WGS) entry which is preliminary data.</text>
</comment>
<evidence type="ECO:0000256" key="4">
    <source>
        <dbReference type="ARBA" id="ARBA00022946"/>
    </source>
</evidence>